<evidence type="ECO:0000256" key="7">
    <source>
        <dbReference type="ARBA" id="ARBA00022692"/>
    </source>
</evidence>
<dbReference type="GO" id="GO:0006506">
    <property type="term" value="P:GPI anchor biosynthetic process"/>
    <property type="evidence" value="ECO:0007669"/>
    <property type="project" value="UniProtKB-UniPathway"/>
</dbReference>
<keyword evidence="9 11" id="KW-1133">Transmembrane helix</keyword>
<dbReference type="OrthoDB" id="10252502at2759"/>
<dbReference type="AlphaFoldDB" id="L1IWY1"/>
<dbReference type="RefSeq" id="XP_005827359.1">
    <property type="nucleotide sequence ID" value="XM_005827302.1"/>
</dbReference>
<evidence type="ECO:0000256" key="10">
    <source>
        <dbReference type="ARBA" id="ARBA00023136"/>
    </source>
</evidence>
<keyword evidence="10 11" id="KW-0472">Membrane</keyword>
<dbReference type="EnsemblProtists" id="EKX40379">
    <property type="protein sequence ID" value="EKX40379"/>
    <property type="gene ID" value="GUITHDRAFT_164715"/>
</dbReference>
<evidence type="ECO:0000313" key="15">
    <source>
        <dbReference type="Proteomes" id="UP000011087"/>
    </source>
</evidence>
<comment type="caution">
    <text evidence="11">Lacks conserved residue(s) required for the propagation of feature annotation.</text>
</comment>
<reference evidence="15" key="2">
    <citation type="submission" date="2012-11" db="EMBL/GenBank/DDBJ databases">
        <authorList>
            <person name="Kuo A."/>
            <person name="Curtis B.A."/>
            <person name="Tanifuji G."/>
            <person name="Burki F."/>
            <person name="Gruber A."/>
            <person name="Irimia M."/>
            <person name="Maruyama S."/>
            <person name="Arias M.C."/>
            <person name="Ball S.G."/>
            <person name="Gile G.H."/>
            <person name="Hirakawa Y."/>
            <person name="Hopkins J.F."/>
            <person name="Rensing S.A."/>
            <person name="Schmutz J."/>
            <person name="Symeonidi A."/>
            <person name="Elias M."/>
            <person name="Eveleigh R.J."/>
            <person name="Herman E.K."/>
            <person name="Klute M.J."/>
            <person name="Nakayama T."/>
            <person name="Obornik M."/>
            <person name="Reyes-Prieto A."/>
            <person name="Armbrust E.V."/>
            <person name="Aves S.J."/>
            <person name="Beiko R.G."/>
            <person name="Coutinho P."/>
            <person name="Dacks J.B."/>
            <person name="Durnford D.G."/>
            <person name="Fast N.M."/>
            <person name="Green B.R."/>
            <person name="Grisdale C."/>
            <person name="Hempe F."/>
            <person name="Henrissat B."/>
            <person name="Hoppner M.P."/>
            <person name="Ishida K.-I."/>
            <person name="Kim E."/>
            <person name="Koreny L."/>
            <person name="Kroth P.G."/>
            <person name="Liu Y."/>
            <person name="Malik S.-B."/>
            <person name="Maier U.G."/>
            <person name="McRose D."/>
            <person name="Mock T."/>
            <person name="Neilson J.A."/>
            <person name="Onodera N.T."/>
            <person name="Poole A.M."/>
            <person name="Pritham E.J."/>
            <person name="Richards T.A."/>
            <person name="Rocap G."/>
            <person name="Roy S.W."/>
            <person name="Sarai C."/>
            <person name="Schaack S."/>
            <person name="Shirato S."/>
            <person name="Slamovits C.H."/>
            <person name="Spencer D.F."/>
            <person name="Suzuki S."/>
            <person name="Worden A.Z."/>
            <person name="Zauner S."/>
            <person name="Barry K."/>
            <person name="Bell C."/>
            <person name="Bharti A.K."/>
            <person name="Crow J.A."/>
            <person name="Grimwood J."/>
            <person name="Kramer R."/>
            <person name="Lindquist E."/>
            <person name="Lucas S."/>
            <person name="Salamov A."/>
            <person name="McFadden G.I."/>
            <person name="Lane C.E."/>
            <person name="Keeling P.J."/>
            <person name="Gray M.W."/>
            <person name="Grigoriev I.V."/>
            <person name="Archibald J.M."/>
        </authorList>
    </citation>
    <scope>NUCLEOTIDE SEQUENCE</scope>
    <source>
        <strain evidence="15">CCMP2712</strain>
    </source>
</reference>
<dbReference type="EC" id="2.4.1.-" evidence="11"/>
<evidence type="ECO:0000313" key="14">
    <source>
        <dbReference type="EnsemblProtists" id="EKX40379"/>
    </source>
</evidence>
<evidence type="ECO:0000256" key="3">
    <source>
        <dbReference type="ARBA" id="ARBA00008698"/>
    </source>
</evidence>
<dbReference type="eggNOG" id="KOG2647">
    <property type="taxonomic scope" value="Eukaryota"/>
</dbReference>
<feature type="transmembrane region" description="Helical" evidence="11">
    <location>
        <begin position="313"/>
        <end position="335"/>
    </location>
</feature>
<evidence type="ECO:0000256" key="1">
    <source>
        <dbReference type="ARBA" id="ARBA00004477"/>
    </source>
</evidence>
<dbReference type="PANTHER" id="PTHR12468">
    <property type="entry name" value="GPI MANNOSYLTRANSFERASE 2"/>
    <property type="match status" value="1"/>
</dbReference>
<keyword evidence="4 11" id="KW-0337">GPI-anchor biosynthesis</keyword>
<name>L1IWY1_GUITC</name>
<dbReference type="EMBL" id="JH993032">
    <property type="protein sequence ID" value="EKX40379.1"/>
    <property type="molecule type" value="Genomic_DNA"/>
</dbReference>
<keyword evidence="15" id="KW-1185">Reference proteome</keyword>
<proteinExistence type="inferred from homology"/>
<evidence type="ECO:0000256" key="12">
    <source>
        <dbReference type="SAM" id="SignalP"/>
    </source>
</evidence>
<sequence>MALETWKLLRVTFAVRAVQILISVPMLDEQLGSLTDALRRLEVALKHAKGVAEHGYVYEHNHAFYPAVPFVASWISKLGVVVMHFLSLKVLRSESDARNAAVFFILQVCWFKPGCHSAHLQPTPRLSLRKLACASRQGQLHWARMLMGAFSLVLQCGVVVSGHLAFSLFGNLLYCKSDFAILSALQHNFRPHPPQDPRPWCNQLGPYRFVQQTYWGVGFLEYFEFNLYEVLSGSSGGTTGKSRKALGTSSGLNLDTLPYVAHAAFLAIFAFFFINVQVSTRLLCSSCPSVFWFLAALTHRSQVAKDPLARKLVAIYCCFFSIYASIGCVLFSTFLPWT</sequence>
<dbReference type="GO" id="GO:0005789">
    <property type="term" value="C:endoplasmic reticulum membrane"/>
    <property type="evidence" value="ECO:0007669"/>
    <property type="project" value="UniProtKB-SubCell"/>
</dbReference>
<keyword evidence="6 11" id="KW-0808">Transferase</keyword>
<dbReference type="UniPathway" id="UPA00196"/>
<dbReference type="KEGG" id="gtt:GUITHDRAFT_164715"/>
<evidence type="ECO:0000256" key="6">
    <source>
        <dbReference type="ARBA" id="ARBA00022679"/>
    </source>
</evidence>
<dbReference type="InterPro" id="IPR007315">
    <property type="entry name" value="PIG-V/Gpi18"/>
</dbReference>
<keyword evidence="7 11" id="KW-0812">Transmembrane</keyword>
<dbReference type="STRING" id="905079.L1IWY1"/>
<feature type="transmembrane region" description="Helical" evidence="11">
    <location>
        <begin position="256"/>
        <end position="275"/>
    </location>
</feature>
<dbReference type="GO" id="GO:0031501">
    <property type="term" value="C:mannosyltransferase complex"/>
    <property type="evidence" value="ECO:0007669"/>
    <property type="project" value="TreeGrafter"/>
</dbReference>
<dbReference type="OMA" id="WDVEWFL"/>
<comment type="subcellular location">
    <subcellularLocation>
        <location evidence="1 11">Endoplasmic reticulum membrane</location>
        <topology evidence="1 11">Multi-pass membrane protein</topology>
    </subcellularLocation>
</comment>
<dbReference type="GeneID" id="17297106"/>
<evidence type="ECO:0000256" key="9">
    <source>
        <dbReference type="ARBA" id="ARBA00022989"/>
    </source>
</evidence>
<evidence type="ECO:0000256" key="11">
    <source>
        <dbReference type="RuleBase" id="RU363112"/>
    </source>
</evidence>
<dbReference type="GO" id="GO:0004376">
    <property type="term" value="F:GPI mannosyltransferase activity"/>
    <property type="evidence" value="ECO:0007669"/>
    <property type="project" value="InterPro"/>
</dbReference>
<accession>L1IWY1</accession>
<evidence type="ECO:0000256" key="2">
    <source>
        <dbReference type="ARBA" id="ARBA00004687"/>
    </source>
</evidence>
<reference evidence="13 15" key="1">
    <citation type="journal article" date="2012" name="Nature">
        <title>Algal genomes reveal evolutionary mosaicism and the fate of nucleomorphs.</title>
        <authorList>
            <consortium name="DOE Joint Genome Institute"/>
            <person name="Curtis B.A."/>
            <person name="Tanifuji G."/>
            <person name="Burki F."/>
            <person name="Gruber A."/>
            <person name="Irimia M."/>
            <person name="Maruyama S."/>
            <person name="Arias M.C."/>
            <person name="Ball S.G."/>
            <person name="Gile G.H."/>
            <person name="Hirakawa Y."/>
            <person name="Hopkins J.F."/>
            <person name="Kuo A."/>
            <person name="Rensing S.A."/>
            <person name="Schmutz J."/>
            <person name="Symeonidi A."/>
            <person name="Elias M."/>
            <person name="Eveleigh R.J."/>
            <person name="Herman E.K."/>
            <person name="Klute M.J."/>
            <person name="Nakayama T."/>
            <person name="Obornik M."/>
            <person name="Reyes-Prieto A."/>
            <person name="Armbrust E.V."/>
            <person name="Aves S.J."/>
            <person name="Beiko R.G."/>
            <person name="Coutinho P."/>
            <person name="Dacks J.B."/>
            <person name="Durnford D.G."/>
            <person name="Fast N.M."/>
            <person name="Green B.R."/>
            <person name="Grisdale C.J."/>
            <person name="Hempel F."/>
            <person name="Henrissat B."/>
            <person name="Hoppner M.P."/>
            <person name="Ishida K."/>
            <person name="Kim E."/>
            <person name="Koreny L."/>
            <person name="Kroth P.G."/>
            <person name="Liu Y."/>
            <person name="Malik S.B."/>
            <person name="Maier U.G."/>
            <person name="McRose D."/>
            <person name="Mock T."/>
            <person name="Neilson J.A."/>
            <person name="Onodera N.T."/>
            <person name="Poole A.M."/>
            <person name="Pritham E.J."/>
            <person name="Richards T.A."/>
            <person name="Rocap G."/>
            <person name="Roy S.W."/>
            <person name="Sarai C."/>
            <person name="Schaack S."/>
            <person name="Shirato S."/>
            <person name="Slamovits C.H."/>
            <person name="Spencer D.F."/>
            <person name="Suzuki S."/>
            <person name="Worden A.Z."/>
            <person name="Zauner S."/>
            <person name="Barry K."/>
            <person name="Bell C."/>
            <person name="Bharti A.K."/>
            <person name="Crow J.A."/>
            <person name="Grimwood J."/>
            <person name="Kramer R."/>
            <person name="Lindquist E."/>
            <person name="Lucas S."/>
            <person name="Salamov A."/>
            <person name="McFadden G.I."/>
            <person name="Lane C.E."/>
            <person name="Keeling P.J."/>
            <person name="Gray M.W."/>
            <person name="Grigoriev I.V."/>
            <person name="Archibald J.M."/>
        </authorList>
    </citation>
    <scope>NUCLEOTIDE SEQUENCE</scope>
    <source>
        <strain evidence="13 15">CCMP2712</strain>
    </source>
</reference>
<gene>
    <name evidence="13" type="ORF">GUITHDRAFT_164715</name>
</gene>
<dbReference type="PaxDb" id="55529-EKX40379"/>
<keyword evidence="5 11" id="KW-0328">Glycosyltransferase</keyword>
<evidence type="ECO:0000256" key="5">
    <source>
        <dbReference type="ARBA" id="ARBA00022676"/>
    </source>
</evidence>
<evidence type="ECO:0000256" key="8">
    <source>
        <dbReference type="ARBA" id="ARBA00022824"/>
    </source>
</evidence>
<comment type="function">
    <text evidence="11">Mannosyltransferase involved in glycosylphosphatidylinositol-anchor biosynthesis.</text>
</comment>
<protein>
    <recommendedName>
        <fullName evidence="11">GPI mannosyltransferase 2</fullName>
        <ecNumber evidence="11">2.4.1.-</ecNumber>
    </recommendedName>
</protein>
<feature type="signal peptide" evidence="12">
    <location>
        <begin position="1"/>
        <end position="17"/>
    </location>
</feature>
<evidence type="ECO:0000256" key="4">
    <source>
        <dbReference type="ARBA" id="ARBA00022502"/>
    </source>
</evidence>
<organism evidence="13">
    <name type="scientific">Guillardia theta (strain CCMP2712)</name>
    <name type="common">Cryptophyte</name>
    <dbReference type="NCBI Taxonomy" id="905079"/>
    <lineage>
        <taxon>Eukaryota</taxon>
        <taxon>Cryptophyceae</taxon>
        <taxon>Pyrenomonadales</taxon>
        <taxon>Geminigeraceae</taxon>
        <taxon>Guillardia</taxon>
    </lineage>
</organism>
<dbReference type="HOGENOM" id="CLU_822443_0_0_1"/>
<dbReference type="PANTHER" id="PTHR12468:SF2">
    <property type="entry name" value="GPI MANNOSYLTRANSFERASE 2"/>
    <property type="match status" value="1"/>
</dbReference>
<comment type="similarity">
    <text evidence="3 11">Belongs to the PIGV family.</text>
</comment>
<feature type="transmembrane region" description="Helical" evidence="11">
    <location>
        <begin position="145"/>
        <end position="169"/>
    </location>
</feature>
<dbReference type="Proteomes" id="UP000011087">
    <property type="component" value="Unassembled WGS sequence"/>
</dbReference>
<keyword evidence="12" id="KW-0732">Signal</keyword>
<evidence type="ECO:0000313" key="13">
    <source>
        <dbReference type="EMBL" id="EKX40379.1"/>
    </source>
</evidence>
<feature type="chain" id="PRO_5008770545" description="GPI mannosyltransferase 2" evidence="12">
    <location>
        <begin position="18"/>
        <end position="338"/>
    </location>
</feature>
<comment type="pathway">
    <text evidence="2 11">Glycolipid biosynthesis; glycosylphosphatidylinositol-anchor biosynthesis.</text>
</comment>
<reference evidence="14" key="3">
    <citation type="submission" date="2015-06" db="UniProtKB">
        <authorList>
            <consortium name="EnsemblProtists"/>
        </authorList>
    </citation>
    <scope>IDENTIFICATION</scope>
</reference>
<dbReference type="Pfam" id="PF04188">
    <property type="entry name" value="Mannosyl_trans2"/>
    <property type="match status" value="3"/>
</dbReference>
<dbReference type="GO" id="GO:0000009">
    <property type="term" value="F:alpha-1,6-mannosyltransferase activity"/>
    <property type="evidence" value="ECO:0007669"/>
    <property type="project" value="InterPro"/>
</dbReference>
<keyword evidence="8 11" id="KW-0256">Endoplasmic reticulum</keyword>